<feature type="domain" description="Glycosyl transferase family 1" evidence="1">
    <location>
        <begin position="199"/>
        <end position="332"/>
    </location>
</feature>
<dbReference type="Pfam" id="PF00534">
    <property type="entry name" value="Glycos_transf_1"/>
    <property type="match status" value="1"/>
</dbReference>
<reference evidence="2" key="1">
    <citation type="submission" date="2022-09" db="EMBL/GenBank/DDBJ databases">
        <title>Comparative genomics and taxonomic characterization of three novel marine species of genus Reichenbachiella exhibiting antioxidant and polysaccharide degradation activities.</title>
        <authorList>
            <person name="Muhammad N."/>
            <person name="Lee Y.-J."/>
            <person name="Ko J."/>
            <person name="Kim S.-G."/>
        </authorList>
    </citation>
    <scope>NUCLEOTIDE SEQUENCE</scope>
    <source>
        <strain evidence="2">BKB1-1</strain>
    </source>
</reference>
<dbReference type="Gene3D" id="3.40.50.2000">
    <property type="entry name" value="Glycogen Phosphorylase B"/>
    <property type="match status" value="2"/>
</dbReference>
<gene>
    <name evidence="2" type="ORF">N6H18_06245</name>
</gene>
<name>A0ABY6CVY6_9BACT</name>
<dbReference type="RefSeq" id="WP_262310982.1">
    <property type="nucleotide sequence ID" value="NZ_CP106679.1"/>
</dbReference>
<dbReference type="PANTHER" id="PTHR12526:SF630">
    <property type="entry name" value="GLYCOSYLTRANSFERASE"/>
    <property type="match status" value="1"/>
</dbReference>
<dbReference type="CDD" id="cd03801">
    <property type="entry name" value="GT4_PimA-like"/>
    <property type="match status" value="1"/>
</dbReference>
<evidence type="ECO:0000313" key="3">
    <source>
        <dbReference type="Proteomes" id="UP001065174"/>
    </source>
</evidence>
<evidence type="ECO:0000259" key="1">
    <source>
        <dbReference type="Pfam" id="PF00534"/>
    </source>
</evidence>
<dbReference type="EMBL" id="CP106679">
    <property type="protein sequence ID" value="UXP33553.1"/>
    <property type="molecule type" value="Genomic_DNA"/>
</dbReference>
<evidence type="ECO:0000313" key="2">
    <source>
        <dbReference type="EMBL" id="UXP33553.1"/>
    </source>
</evidence>
<dbReference type="Proteomes" id="UP001065174">
    <property type="component" value="Chromosome"/>
</dbReference>
<proteinExistence type="predicted"/>
<protein>
    <submittedName>
        <fullName evidence="2">Glycosyltransferase family 4 protein</fullName>
    </submittedName>
</protein>
<sequence>MHKVLYVMSSDYYSGAEIVLFNLLENNEKVAPIILSGRGKVIDRAKANKVEFFQTKYLDSFKFMRVKGFRRLFMGIRNSICLSIEVIRLVQSQKEIIAIHCNNNKVSFYCLFSVVYFSLFKRNLIRVRHNHDISYIGIPKKVRPLLDFIFGSFFNIIIVPSQATKNQIKWFQSKVTVLYNGFFLSDYMEVPKLIKRDETNDLILGIAGKISKEKGHLLLLDVMKELHDKSIKLKIAGLVEEEFKEEFLSRLEDAGEKVEYLGFIDTMFDFYNNIDVVINATSKELSEPLGTTLIEGLMHNKILIASKVGGSTEIIEDKVNGFLFENKQELISILLEITNNRVEYVDGDILEKKLPSRFYGEKMVEDYNYLLHV</sequence>
<dbReference type="SUPFAM" id="SSF53756">
    <property type="entry name" value="UDP-Glycosyltransferase/glycogen phosphorylase"/>
    <property type="match status" value="1"/>
</dbReference>
<dbReference type="InterPro" id="IPR001296">
    <property type="entry name" value="Glyco_trans_1"/>
</dbReference>
<keyword evidence="3" id="KW-1185">Reference proteome</keyword>
<organism evidence="2 3">
    <name type="scientific">Reichenbachiella agarivorans</name>
    <dbReference type="NCBI Taxonomy" id="2979464"/>
    <lineage>
        <taxon>Bacteria</taxon>
        <taxon>Pseudomonadati</taxon>
        <taxon>Bacteroidota</taxon>
        <taxon>Cytophagia</taxon>
        <taxon>Cytophagales</taxon>
        <taxon>Reichenbachiellaceae</taxon>
        <taxon>Reichenbachiella</taxon>
    </lineage>
</organism>
<dbReference type="PANTHER" id="PTHR12526">
    <property type="entry name" value="GLYCOSYLTRANSFERASE"/>
    <property type="match status" value="1"/>
</dbReference>
<accession>A0ABY6CVY6</accession>